<dbReference type="RefSeq" id="WP_114583829.1">
    <property type="nucleotide sequence ID" value="NZ_QPMH01000034.1"/>
</dbReference>
<evidence type="ECO:0000256" key="2">
    <source>
        <dbReference type="ARBA" id="ARBA00009853"/>
    </source>
</evidence>
<feature type="transmembrane region" description="Helical" evidence="6">
    <location>
        <begin position="215"/>
        <end position="235"/>
    </location>
</feature>
<feature type="transmembrane region" description="Helical" evidence="6">
    <location>
        <begin position="247"/>
        <end position="266"/>
    </location>
</feature>
<dbReference type="EMBL" id="QPMH01000034">
    <property type="protein sequence ID" value="RDD60224.1"/>
    <property type="molecule type" value="Genomic_DNA"/>
</dbReference>
<dbReference type="Pfam" id="PF00892">
    <property type="entry name" value="EamA"/>
    <property type="match status" value="2"/>
</dbReference>
<comment type="similarity">
    <text evidence="2">Belongs to the drug/metabolite transporter (DMT) superfamily. 10 TMS drug/metabolite exporter (DME) (TC 2.A.7.3) family.</text>
</comment>
<feature type="domain" description="EamA" evidence="7">
    <location>
        <begin position="19"/>
        <end position="150"/>
    </location>
</feature>
<evidence type="ECO:0000256" key="6">
    <source>
        <dbReference type="SAM" id="Phobius"/>
    </source>
</evidence>
<accession>A0A369T6Y7</accession>
<feature type="transmembrane region" description="Helical" evidence="6">
    <location>
        <begin position="135"/>
        <end position="154"/>
    </location>
</feature>
<feature type="transmembrane region" description="Helical" evidence="6">
    <location>
        <begin position="272"/>
        <end position="289"/>
    </location>
</feature>
<evidence type="ECO:0000259" key="7">
    <source>
        <dbReference type="Pfam" id="PF00892"/>
    </source>
</evidence>
<organism evidence="8 9">
    <name type="scientific">Ferruginivarius sediminum</name>
    <dbReference type="NCBI Taxonomy" id="2661937"/>
    <lineage>
        <taxon>Bacteria</taxon>
        <taxon>Pseudomonadati</taxon>
        <taxon>Pseudomonadota</taxon>
        <taxon>Alphaproteobacteria</taxon>
        <taxon>Rhodospirillales</taxon>
        <taxon>Rhodospirillaceae</taxon>
        <taxon>Ferruginivarius</taxon>
    </lineage>
</organism>
<evidence type="ECO:0000313" key="9">
    <source>
        <dbReference type="Proteomes" id="UP000253941"/>
    </source>
</evidence>
<protein>
    <submittedName>
        <fullName evidence="8">DMT family transporter</fullName>
    </submittedName>
</protein>
<evidence type="ECO:0000256" key="1">
    <source>
        <dbReference type="ARBA" id="ARBA00004141"/>
    </source>
</evidence>
<reference evidence="8 9" key="1">
    <citation type="submission" date="2018-07" db="EMBL/GenBank/DDBJ databases">
        <title>Venubactetium sediminum gen. nov., sp. nov., isolated from a marine solar saltern.</title>
        <authorList>
            <person name="Wang S."/>
        </authorList>
    </citation>
    <scope>NUCLEOTIDE SEQUENCE [LARGE SCALE GENOMIC DNA]</scope>
    <source>
        <strain evidence="8 9">WD2A32</strain>
    </source>
</reference>
<keyword evidence="9" id="KW-1185">Reference proteome</keyword>
<name>A0A369T6Y7_9PROT</name>
<dbReference type="SUPFAM" id="SSF103481">
    <property type="entry name" value="Multidrug resistance efflux transporter EmrE"/>
    <property type="match status" value="2"/>
</dbReference>
<comment type="subcellular location">
    <subcellularLocation>
        <location evidence="1">Membrane</location>
        <topology evidence="1">Multi-pass membrane protein</topology>
    </subcellularLocation>
</comment>
<feature type="transmembrane region" description="Helical" evidence="6">
    <location>
        <begin position="21"/>
        <end position="40"/>
    </location>
</feature>
<sequence>MSIRTAFAERFGAISAPVRGAIMMTGAAFGFSLMAGLIRFASESLEPLQVVFFRNFFALLFMLPWLTSAGVSGLRTQHFGLHLLRAVVGLVSMGLWFTSIALLPLAQAVSLNFTVPLFTTAGAALVLGEVVRARRWTATVIGFLGVLVIVRPGMQEVSPVTMLPILAALTMAAAVMMVKTLSRTEDANAMVFYMNFFLAPLSLIPALFVWRWPDWQTLVAMAGVGLIAVLSHILVARSFKLADASAIVPFQYARLPFTALVGFLFFAEIPDVWTFVGAGIIAAAAIYIAHREAQVARSDAAAGAAREESMR</sequence>
<keyword evidence="4 6" id="KW-1133">Transmembrane helix</keyword>
<evidence type="ECO:0000256" key="4">
    <source>
        <dbReference type="ARBA" id="ARBA00022989"/>
    </source>
</evidence>
<dbReference type="PANTHER" id="PTHR22911">
    <property type="entry name" value="ACYL-MALONYL CONDENSING ENZYME-RELATED"/>
    <property type="match status" value="1"/>
</dbReference>
<keyword evidence="3 6" id="KW-0812">Transmembrane</keyword>
<feature type="transmembrane region" description="Helical" evidence="6">
    <location>
        <begin position="83"/>
        <end position="103"/>
    </location>
</feature>
<comment type="caution">
    <text evidence="8">The sequence shown here is derived from an EMBL/GenBank/DDBJ whole genome shotgun (WGS) entry which is preliminary data.</text>
</comment>
<dbReference type="InterPro" id="IPR000620">
    <property type="entry name" value="EamA_dom"/>
</dbReference>
<feature type="transmembrane region" description="Helical" evidence="6">
    <location>
        <begin position="160"/>
        <end position="178"/>
    </location>
</feature>
<evidence type="ECO:0000256" key="5">
    <source>
        <dbReference type="ARBA" id="ARBA00023136"/>
    </source>
</evidence>
<feature type="domain" description="EamA" evidence="7">
    <location>
        <begin position="164"/>
        <end position="288"/>
    </location>
</feature>
<proteinExistence type="inferred from homology"/>
<feature type="transmembrane region" description="Helical" evidence="6">
    <location>
        <begin position="190"/>
        <end position="209"/>
    </location>
</feature>
<keyword evidence="5 6" id="KW-0472">Membrane</keyword>
<evidence type="ECO:0000313" key="8">
    <source>
        <dbReference type="EMBL" id="RDD60224.1"/>
    </source>
</evidence>
<dbReference type="GO" id="GO:0016020">
    <property type="term" value="C:membrane"/>
    <property type="evidence" value="ECO:0007669"/>
    <property type="project" value="UniProtKB-SubCell"/>
</dbReference>
<dbReference type="AlphaFoldDB" id="A0A369T6Y7"/>
<dbReference type="InterPro" id="IPR037185">
    <property type="entry name" value="EmrE-like"/>
</dbReference>
<evidence type="ECO:0000256" key="3">
    <source>
        <dbReference type="ARBA" id="ARBA00022692"/>
    </source>
</evidence>
<gene>
    <name evidence="8" type="ORF">DRB17_19115</name>
</gene>
<dbReference type="PANTHER" id="PTHR22911:SF6">
    <property type="entry name" value="SOLUTE CARRIER FAMILY 35 MEMBER G1"/>
    <property type="match status" value="1"/>
</dbReference>
<feature type="transmembrane region" description="Helical" evidence="6">
    <location>
        <begin position="52"/>
        <end position="71"/>
    </location>
</feature>
<dbReference type="Proteomes" id="UP000253941">
    <property type="component" value="Unassembled WGS sequence"/>
</dbReference>
<feature type="transmembrane region" description="Helical" evidence="6">
    <location>
        <begin position="109"/>
        <end position="128"/>
    </location>
</feature>